<accession>A0A2G9T5P1</accession>
<evidence type="ECO:0000259" key="1">
    <source>
        <dbReference type="Pfam" id="PF23349"/>
    </source>
</evidence>
<organism evidence="2 3">
    <name type="scientific">Teladorsagia circumcincta</name>
    <name type="common">Brown stomach worm</name>
    <name type="synonym">Ostertagia circumcincta</name>
    <dbReference type="NCBI Taxonomy" id="45464"/>
    <lineage>
        <taxon>Eukaryota</taxon>
        <taxon>Metazoa</taxon>
        <taxon>Ecdysozoa</taxon>
        <taxon>Nematoda</taxon>
        <taxon>Chromadorea</taxon>
        <taxon>Rhabditida</taxon>
        <taxon>Rhabditina</taxon>
        <taxon>Rhabditomorpha</taxon>
        <taxon>Strongyloidea</taxon>
        <taxon>Trichostrongylidae</taxon>
        <taxon>Teladorsagia</taxon>
    </lineage>
</organism>
<dbReference type="Proteomes" id="UP000230423">
    <property type="component" value="Unassembled WGS sequence"/>
</dbReference>
<keyword evidence="3" id="KW-1185">Reference proteome</keyword>
<dbReference type="EMBL" id="KZ424631">
    <property type="protein sequence ID" value="PIO52862.1"/>
    <property type="molecule type" value="Genomic_DNA"/>
</dbReference>
<evidence type="ECO:0000313" key="2">
    <source>
        <dbReference type="EMBL" id="PIO52862.1"/>
    </source>
</evidence>
<dbReference type="Pfam" id="PF23349">
    <property type="entry name" value="BBS7_hp"/>
    <property type="match status" value="1"/>
</dbReference>
<gene>
    <name evidence="2" type="ORF">TELCIR_25825</name>
</gene>
<name>A0A2G9T5P1_TELCI</name>
<protein>
    <recommendedName>
        <fullName evidence="1">BBS7 helical hairpin domain-containing protein</fullName>
    </recommendedName>
</protein>
<evidence type="ECO:0000313" key="3">
    <source>
        <dbReference type="Proteomes" id="UP000230423"/>
    </source>
</evidence>
<dbReference type="OrthoDB" id="414590at2759"/>
<proteinExistence type="predicted"/>
<dbReference type="AlphaFoldDB" id="A0A2G9T5P1"/>
<feature type="non-terminal residue" evidence="2">
    <location>
        <position position="80"/>
    </location>
</feature>
<sequence>MTHLLNLERRKLMAAALKELESNSGDVSFLSEHNKKILQEHDTIFQDAEKDSIEVLQGNNTMIVSQTKGPRRRYYFYHSM</sequence>
<dbReference type="InterPro" id="IPR056335">
    <property type="entry name" value="BBS7_hairpin"/>
</dbReference>
<feature type="domain" description="BBS7 helical hairpin" evidence="1">
    <location>
        <begin position="3"/>
        <end position="52"/>
    </location>
</feature>
<reference evidence="2 3" key="1">
    <citation type="submission" date="2015-09" db="EMBL/GenBank/DDBJ databases">
        <title>Draft genome of the parasitic nematode Teladorsagia circumcincta isolate WARC Sus (inbred).</title>
        <authorList>
            <person name="Mitreva M."/>
        </authorList>
    </citation>
    <scope>NUCLEOTIDE SEQUENCE [LARGE SCALE GENOMIC DNA]</scope>
    <source>
        <strain evidence="2 3">S</strain>
    </source>
</reference>